<proteinExistence type="predicted"/>
<dbReference type="PANTHER" id="PTHR36849">
    <property type="entry name" value="CYTOPLASMIC PROTEIN-RELATED"/>
    <property type="match status" value="1"/>
</dbReference>
<protein>
    <submittedName>
        <fullName evidence="1">Uncharacterized protein YeaO (DUF488 family)</fullName>
    </submittedName>
</protein>
<gene>
    <name evidence="1" type="ORF">F4556_005566</name>
</gene>
<evidence type="ECO:0000313" key="1">
    <source>
        <dbReference type="EMBL" id="MBB4950031.1"/>
    </source>
</evidence>
<reference evidence="1 2" key="1">
    <citation type="submission" date="2020-08" db="EMBL/GenBank/DDBJ databases">
        <title>Sequencing the genomes of 1000 actinobacteria strains.</title>
        <authorList>
            <person name="Klenk H.-P."/>
        </authorList>
    </citation>
    <scope>NUCLEOTIDE SEQUENCE [LARGE SCALE GENOMIC DNA]</scope>
    <source>
        <strain evidence="1 2">DSM 44786</strain>
    </source>
</reference>
<comment type="caution">
    <text evidence="1">The sequence shown here is derived from an EMBL/GenBank/DDBJ whole genome shotgun (WGS) entry which is preliminary data.</text>
</comment>
<dbReference type="EMBL" id="JACHJR010000001">
    <property type="protein sequence ID" value="MBB4950031.1"/>
    <property type="molecule type" value="Genomic_DNA"/>
</dbReference>
<dbReference type="PANTHER" id="PTHR36849:SF1">
    <property type="entry name" value="CYTOPLASMIC PROTEIN"/>
    <property type="match status" value="1"/>
</dbReference>
<keyword evidence="2" id="KW-1185">Reference proteome</keyword>
<dbReference type="InterPro" id="IPR052552">
    <property type="entry name" value="YeaO-like"/>
</dbReference>
<evidence type="ECO:0000313" key="2">
    <source>
        <dbReference type="Proteomes" id="UP000573327"/>
    </source>
</evidence>
<sequence length="118" mass="13307">MPTIHLGRVYDPHRPEDGARILVDRLWPRGLSKEIAALDGWPKALTPSTELRRWYHDGGDYPTFRSRYLAELSAADARAELDALRAQLTSSPIILLTASKDLDHSHAAVLRELLTEPR</sequence>
<name>A0A7W7SGG5_9ACTN</name>
<dbReference type="Pfam" id="PF22752">
    <property type="entry name" value="DUF488-N3i"/>
    <property type="match status" value="1"/>
</dbReference>
<dbReference type="Proteomes" id="UP000573327">
    <property type="component" value="Unassembled WGS sequence"/>
</dbReference>
<organism evidence="1 2">
    <name type="scientific">Kitasatospora gansuensis</name>
    <dbReference type="NCBI Taxonomy" id="258050"/>
    <lineage>
        <taxon>Bacteria</taxon>
        <taxon>Bacillati</taxon>
        <taxon>Actinomycetota</taxon>
        <taxon>Actinomycetes</taxon>
        <taxon>Kitasatosporales</taxon>
        <taxon>Streptomycetaceae</taxon>
        <taxon>Kitasatospora</taxon>
    </lineage>
</organism>
<dbReference type="AlphaFoldDB" id="A0A7W7SGG5"/>
<accession>A0A7W7SGG5</accession>
<dbReference type="RefSeq" id="WP_184920835.1">
    <property type="nucleotide sequence ID" value="NZ_JACHJR010000001.1"/>
</dbReference>